<evidence type="ECO:0000256" key="5">
    <source>
        <dbReference type="RuleBase" id="RU362125"/>
    </source>
</evidence>
<proteinExistence type="inferred from homology"/>
<comment type="similarity">
    <text evidence="2 5">Belongs to the acyl-CoA dehydrogenase family.</text>
</comment>
<evidence type="ECO:0000259" key="8">
    <source>
        <dbReference type="Pfam" id="PF02770"/>
    </source>
</evidence>
<evidence type="ECO:0000256" key="2">
    <source>
        <dbReference type="ARBA" id="ARBA00009347"/>
    </source>
</evidence>
<evidence type="ECO:0000313" key="10">
    <source>
        <dbReference type="EMBL" id="SDG27821.1"/>
    </source>
</evidence>
<dbReference type="InterPro" id="IPR046373">
    <property type="entry name" value="Acyl-CoA_Oxase/DH_mid-dom_sf"/>
</dbReference>
<keyword evidence="4 5" id="KW-0274">FAD</keyword>
<dbReference type="Proteomes" id="UP000182284">
    <property type="component" value="Unassembled WGS sequence"/>
</dbReference>
<dbReference type="Pfam" id="PF00441">
    <property type="entry name" value="Acyl-CoA_dh_1"/>
    <property type="match status" value="1"/>
</dbReference>
<name>A0A1G7SXW6_9RHOB</name>
<reference evidence="10 11" key="1">
    <citation type="submission" date="2016-10" db="EMBL/GenBank/DDBJ databases">
        <authorList>
            <person name="de Groot N.N."/>
        </authorList>
    </citation>
    <scope>NUCLEOTIDE SEQUENCE [LARGE SCALE GENOMIC DNA]</scope>
    <source>
        <strain evidence="10 11">DSM 27375</strain>
    </source>
</reference>
<dbReference type="InterPro" id="IPR013786">
    <property type="entry name" value="AcylCoA_DH/ox_N"/>
</dbReference>
<feature type="region of interest" description="Disordered" evidence="6">
    <location>
        <begin position="334"/>
        <end position="366"/>
    </location>
</feature>
<evidence type="ECO:0000256" key="3">
    <source>
        <dbReference type="ARBA" id="ARBA00022630"/>
    </source>
</evidence>
<dbReference type="InterPro" id="IPR009100">
    <property type="entry name" value="AcylCoA_DH/oxidase_NM_dom_sf"/>
</dbReference>
<dbReference type="GO" id="GO:0033539">
    <property type="term" value="P:fatty acid beta-oxidation using acyl-CoA dehydrogenase"/>
    <property type="evidence" value="ECO:0007669"/>
    <property type="project" value="TreeGrafter"/>
</dbReference>
<dbReference type="Pfam" id="PF02770">
    <property type="entry name" value="Acyl-CoA_dh_M"/>
    <property type="match status" value="1"/>
</dbReference>
<dbReference type="EMBL" id="FNBL01000015">
    <property type="protein sequence ID" value="SDG27821.1"/>
    <property type="molecule type" value="Genomic_DNA"/>
</dbReference>
<sequence length="366" mass="38550">METALGGSLSSRRTTAMIATAERARAEGYPWDVARRMAELGLMGIALAEEDGGSGGTLVDSILAIQAVAEVCPRSGDVIQAGNFGPVRTFAEYGTPQQKERFLGPILAGHAVISLGMTEPQAGSAVTELSTSAPPDGDGFLINGTKIFGTHSSEADVFLVYVRFGPGLNGIGSVLIEKGTPGFTIGKPSAFMNGEDWSQLYFDTMRIPKENVVLGEGGFRKQISGFNVERLGNAARAVAVGRHAFNLARAHALERKQFGRALCEFQGLQWKMAEMSLKLESAQLLLMRAAVNAGDGLPNAHDTAMAKLACNEAGYFAANEAVRHVLSGPHPCRLAKPARSGDASASASASVSANVRPNQSERCPSV</sequence>
<dbReference type="InterPro" id="IPR006091">
    <property type="entry name" value="Acyl-CoA_Oxase/DH_mid-dom"/>
</dbReference>
<evidence type="ECO:0000313" key="11">
    <source>
        <dbReference type="Proteomes" id="UP000182284"/>
    </source>
</evidence>
<dbReference type="InterPro" id="IPR037069">
    <property type="entry name" value="AcylCoA_DH/ox_N_sf"/>
</dbReference>
<evidence type="ECO:0000259" key="7">
    <source>
        <dbReference type="Pfam" id="PF00441"/>
    </source>
</evidence>
<accession>A0A1G7SXW6</accession>
<evidence type="ECO:0000256" key="1">
    <source>
        <dbReference type="ARBA" id="ARBA00001974"/>
    </source>
</evidence>
<dbReference type="Gene3D" id="1.10.540.10">
    <property type="entry name" value="Acyl-CoA dehydrogenase/oxidase, N-terminal domain"/>
    <property type="match status" value="1"/>
</dbReference>
<evidence type="ECO:0000256" key="6">
    <source>
        <dbReference type="SAM" id="MobiDB-lite"/>
    </source>
</evidence>
<feature type="domain" description="Acyl-CoA dehydrogenase/oxidase N-terminal" evidence="9">
    <location>
        <begin position="21"/>
        <end position="109"/>
    </location>
</feature>
<dbReference type="Gene3D" id="1.20.140.10">
    <property type="entry name" value="Butyryl-CoA Dehydrogenase, subunit A, domain 3"/>
    <property type="match status" value="1"/>
</dbReference>
<dbReference type="OrthoDB" id="9775090at2"/>
<dbReference type="Gene3D" id="2.40.110.10">
    <property type="entry name" value="Butyryl-CoA Dehydrogenase, subunit A, domain 2"/>
    <property type="match status" value="1"/>
</dbReference>
<dbReference type="PANTHER" id="PTHR43884">
    <property type="entry name" value="ACYL-COA DEHYDROGENASE"/>
    <property type="match status" value="1"/>
</dbReference>
<keyword evidence="3 5" id="KW-0285">Flavoprotein</keyword>
<dbReference type="InterPro" id="IPR036250">
    <property type="entry name" value="AcylCo_DH-like_C"/>
</dbReference>
<feature type="domain" description="Acyl-CoA dehydrogenase/oxidase C-terminal" evidence="7">
    <location>
        <begin position="217"/>
        <end position="322"/>
    </location>
</feature>
<protein>
    <submittedName>
        <fullName evidence="10">Acyl-CoA dehydrogenase, N-terminal domain</fullName>
    </submittedName>
</protein>
<evidence type="ECO:0000259" key="9">
    <source>
        <dbReference type="Pfam" id="PF02771"/>
    </source>
</evidence>
<gene>
    <name evidence="10" type="ORF">SAMN04488117_11582</name>
</gene>
<dbReference type="GO" id="GO:0046359">
    <property type="term" value="P:butyrate catabolic process"/>
    <property type="evidence" value="ECO:0007669"/>
    <property type="project" value="TreeGrafter"/>
</dbReference>
<dbReference type="Pfam" id="PF02771">
    <property type="entry name" value="Acyl-CoA_dh_N"/>
    <property type="match status" value="1"/>
</dbReference>
<feature type="compositionally biased region" description="Low complexity" evidence="6">
    <location>
        <begin position="338"/>
        <end position="353"/>
    </location>
</feature>
<dbReference type="GO" id="GO:0050660">
    <property type="term" value="F:flavin adenine dinucleotide binding"/>
    <property type="evidence" value="ECO:0007669"/>
    <property type="project" value="InterPro"/>
</dbReference>
<dbReference type="PANTHER" id="PTHR43884:SF12">
    <property type="entry name" value="ISOVALERYL-COA DEHYDROGENASE, MITOCHONDRIAL-RELATED"/>
    <property type="match status" value="1"/>
</dbReference>
<dbReference type="SUPFAM" id="SSF47203">
    <property type="entry name" value="Acyl-CoA dehydrogenase C-terminal domain-like"/>
    <property type="match status" value="1"/>
</dbReference>
<dbReference type="InterPro" id="IPR009075">
    <property type="entry name" value="AcylCo_DH/oxidase_C"/>
</dbReference>
<feature type="domain" description="Acyl-CoA oxidase/dehydrogenase middle" evidence="8">
    <location>
        <begin position="115"/>
        <end position="204"/>
    </location>
</feature>
<dbReference type="AlphaFoldDB" id="A0A1G7SXW6"/>
<comment type="cofactor">
    <cofactor evidence="1 5">
        <name>FAD</name>
        <dbReference type="ChEBI" id="CHEBI:57692"/>
    </cofactor>
</comment>
<feature type="compositionally biased region" description="Polar residues" evidence="6">
    <location>
        <begin position="355"/>
        <end position="366"/>
    </location>
</feature>
<dbReference type="GO" id="GO:0003995">
    <property type="term" value="F:acyl-CoA dehydrogenase activity"/>
    <property type="evidence" value="ECO:0007669"/>
    <property type="project" value="TreeGrafter"/>
</dbReference>
<keyword evidence="5" id="KW-0560">Oxidoreductase</keyword>
<dbReference type="SUPFAM" id="SSF56645">
    <property type="entry name" value="Acyl-CoA dehydrogenase NM domain-like"/>
    <property type="match status" value="1"/>
</dbReference>
<evidence type="ECO:0000256" key="4">
    <source>
        <dbReference type="ARBA" id="ARBA00022827"/>
    </source>
</evidence>
<organism evidence="10 11">
    <name type="scientific">Celeribacter baekdonensis</name>
    <dbReference type="NCBI Taxonomy" id="875171"/>
    <lineage>
        <taxon>Bacteria</taxon>
        <taxon>Pseudomonadati</taxon>
        <taxon>Pseudomonadota</taxon>
        <taxon>Alphaproteobacteria</taxon>
        <taxon>Rhodobacterales</taxon>
        <taxon>Roseobacteraceae</taxon>
        <taxon>Celeribacter</taxon>
    </lineage>
</organism>